<dbReference type="RefSeq" id="WP_065790413.1">
    <property type="nucleotide sequence ID" value="NZ_MAUJ01000002.1"/>
</dbReference>
<organism evidence="1 2">
    <name type="scientific">Pseudoalteromonas luteoviolacea</name>
    <dbReference type="NCBI Taxonomy" id="43657"/>
    <lineage>
        <taxon>Bacteria</taxon>
        <taxon>Pseudomonadati</taxon>
        <taxon>Pseudomonadota</taxon>
        <taxon>Gammaproteobacteria</taxon>
        <taxon>Alteromonadales</taxon>
        <taxon>Pseudoalteromonadaceae</taxon>
        <taxon>Pseudoalteromonas</taxon>
    </lineage>
</organism>
<evidence type="ECO:0000313" key="2">
    <source>
        <dbReference type="Proteomes" id="UP000093366"/>
    </source>
</evidence>
<protein>
    <submittedName>
        <fullName evidence="1">Uncharacterized protein</fullName>
    </submittedName>
</protein>
<name>A0A1C0TSW8_9GAMM</name>
<reference evidence="2" key="1">
    <citation type="submission" date="2016-07" db="EMBL/GenBank/DDBJ databases">
        <authorList>
            <person name="Florea S."/>
            <person name="Webb J.S."/>
            <person name="Jaromczyk J."/>
            <person name="Schardl C.L."/>
        </authorList>
    </citation>
    <scope>NUCLEOTIDE SEQUENCE [LARGE SCALE GENOMIC DNA]</scope>
    <source>
        <strain evidence="2">IPB1</strain>
    </source>
</reference>
<comment type="caution">
    <text evidence="1">The sequence shown here is derived from an EMBL/GenBank/DDBJ whole genome shotgun (WGS) entry which is preliminary data.</text>
</comment>
<dbReference type="OrthoDB" id="5918584at2"/>
<gene>
    <name evidence="1" type="ORF">A7985_10540</name>
</gene>
<evidence type="ECO:0000313" key="1">
    <source>
        <dbReference type="EMBL" id="OCQ22214.1"/>
    </source>
</evidence>
<dbReference type="EMBL" id="MAUJ01000002">
    <property type="protein sequence ID" value="OCQ22214.1"/>
    <property type="molecule type" value="Genomic_DNA"/>
</dbReference>
<dbReference type="AlphaFoldDB" id="A0A1C0TSW8"/>
<accession>A0A1C0TSW8</accession>
<dbReference type="Proteomes" id="UP000093366">
    <property type="component" value="Unassembled WGS sequence"/>
</dbReference>
<proteinExistence type="predicted"/>
<sequence>MVKPFHITRLKTSIGILRLTGELGNSQLRGGIIYHKVEVMGTDGWLELDLSSNSVKNALTQIEHVVLAHLS</sequence>